<name>A0A813M6Z4_9BILA</name>
<comment type="caution">
    <text evidence="2">The sequence shown here is derived from an EMBL/GenBank/DDBJ whole genome shotgun (WGS) entry which is preliminary data.</text>
</comment>
<dbReference type="AlphaFoldDB" id="A0A813M6Z4"/>
<proteinExistence type="predicted"/>
<feature type="chain" id="PRO_5032920979" evidence="1">
    <location>
        <begin position="22"/>
        <end position="210"/>
    </location>
</feature>
<reference evidence="2" key="1">
    <citation type="submission" date="2021-02" db="EMBL/GenBank/DDBJ databases">
        <authorList>
            <person name="Nowell W R."/>
        </authorList>
    </citation>
    <scope>NUCLEOTIDE SEQUENCE</scope>
</reference>
<feature type="signal peptide" evidence="1">
    <location>
        <begin position="1"/>
        <end position="21"/>
    </location>
</feature>
<accession>A0A813M6Z4</accession>
<dbReference type="EMBL" id="CAJNOE010000001">
    <property type="protein sequence ID" value="CAF0712077.1"/>
    <property type="molecule type" value="Genomic_DNA"/>
</dbReference>
<sequence>MMEILTKLIIIFAISTVYVQGKISSAKIKDDAAKMVEVYRIYTMSSRRNTVYDIFGAQCSILTSCCGVSGKQLFNILDSHALEEKCLNRPVLPLSKLNLLLCPHYKERLDMITKSSEYGRFLKLHSGVPGSDQLIRNWRSQMKKACDETELHRYYCLPDFMDSFQPCQEKMLQSLANENGGKNYDAFLRNWINDFTTFNKRIAKEFPQST</sequence>
<evidence type="ECO:0000313" key="2">
    <source>
        <dbReference type="EMBL" id="CAF0712077.1"/>
    </source>
</evidence>
<gene>
    <name evidence="2" type="ORF">IZO911_LOCUS116</name>
</gene>
<keyword evidence="1" id="KW-0732">Signal</keyword>
<evidence type="ECO:0000313" key="3">
    <source>
        <dbReference type="Proteomes" id="UP000663860"/>
    </source>
</evidence>
<organism evidence="2 3">
    <name type="scientific">Adineta steineri</name>
    <dbReference type="NCBI Taxonomy" id="433720"/>
    <lineage>
        <taxon>Eukaryota</taxon>
        <taxon>Metazoa</taxon>
        <taxon>Spiralia</taxon>
        <taxon>Gnathifera</taxon>
        <taxon>Rotifera</taxon>
        <taxon>Eurotatoria</taxon>
        <taxon>Bdelloidea</taxon>
        <taxon>Adinetida</taxon>
        <taxon>Adinetidae</taxon>
        <taxon>Adineta</taxon>
    </lineage>
</organism>
<evidence type="ECO:0000256" key="1">
    <source>
        <dbReference type="SAM" id="SignalP"/>
    </source>
</evidence>
<protein>
    <submittedName>
        <fullName evidence="2">Uncharacterized protein</fullName>
    </submittedName>
</protein>
<dbReference type="Proteomes" id="UP000663860">
    <property type="component" value="Unassembled WGS sequence"/>
</dbReference>